<feature type="domain" description="Cytochrome c" evidence="13">
    <location>
        <begin position="290"/>
        <end position="410"/>
    </location>
</feature>
<dbReference type="KEGG" id="pye:A6J80_12030"/>
<feature type="binding site" description="covalent" evidence="9">
    <location>
        <position position="431"/>
    </location>
    <ligand>
        <name>heme c</name>
        <dbReference type="ChEBI" id="CHEBI:61717"/>
    </ligand>
</feature>
<feature type="compositionally biased region" description="Low complexity" evidence="10">
    <location>
        <begin position="169"/>
        <end position="220"/>
    </location>
</feature>
<evidence type="ECO:0000256" key="4">
    <source>
        <dbReference type="ARBA" id="ARBA00022692"/>
    </source>
</evidence>
<feature type="transmembrane region" description="Helical" evidence="11">
    <location>
        <begin position="475"/>
        <end position="493"/>
    </location>
</feature>
<dbReference type="AlphaFoldDB" id="A0A1V0GT16"/>
<evidence type="ECO:0000256" key="7">
    <source>
        <dbReference type="ARBA" id="ARBA00023004"/>
    </source>
</evidence>
<dbReference type="GO" id="GO:0046872">
    <property type="term" value="F:metal ion binding"/>
    <property type="evidence" value="ECO:0007669"/>
    <property type="project" value="UniProtKB-KW"/>
</dbReference>
<keyword evidence="4 11" id="KW-0812">Transmembrane</keyword>
<dbReference type="GO" id="GO:0009055">
    <property type="term" value="F:electron transfer activity"/>
    <property type="evidence" value="ECO:0007669"/>
    <property type="project" value="InterPro"/>
</dbReference>
<dbReference type="eggNOG" id="COG2857">
    <property type="taxonomic scope" value="Bacteria"/>
</dbReference>
<keyword evidence="12" id="KW-0732">Signal</keyword>
<proteinExistence type="predicted"/>
<evidence type="ECO:0000259" key="13">
    <source>
        <dbReference type="PROSITE" id="PS51007"/>
    </source>
</evidence>
<protein>
    <recommendedName>
        <fullName evidence="2">Cytochrome c1</fullName>
    </recommendedName>
</protein>
<feature type="compositionally biased region" description="Low complexity" evidence="10">
    <location>
        <begin position="98"/>
        <end position="146"/>
    </location>
</feature>
<feature type="signal peptide" evidence="12">
    <location>
        <begin position="1"/>
        <end position="24"/>
    </location>
</feature>
<keyword evidence="3 9" id="KW-0349">Heme</keyword>
<feature type="region of interest" description="Disordered" evidence="10">
    <location>
        <begin position="27"/>
        <end position="268"/>
    </location>
</feature>
<organism evidence="14 15">
    <name type="scientific">Paracoccus yeei</name>
    <dbReference type="NCBI Taxonomy" id="147645"/>
    <lineage>
        <taxon>Bacteria</taxon>
        <taxon>Pseudomonadati</taxon>
        <taxon>Pseudomonadota</taxon>
        <taxon>Alphaproteobacteria</taxon>
        <taxon>Rhodobacterales</taxon>
        <taxon>Paracoccaceae</taxon>
        <taxon>Paracoccus</taxon>
    </lineage>
</organism>
<dbReference type="EMBL" id="CP020442">
    <property type="protein sequence ID" value="ARC37005.1"/>
    <property type="molecule type" value="Genomic_DNA"/>
</dbReference>
<dbReference type="InterPro" id="IPR009056">
    <property type="entry name" value="Cyt_c-like_dom"/>
</dbReference>
<name>A0A1V0GT16_9RHOB</name>
<evidence type="ECO:0000256" key="11">
    <source>
        <dbReference type="SAM" id="Phobius"/>
    </source>
</evidence>
<dbReference type="Gene3D" id="1.20.5.100">
    <property type="entry name" value="Cytochrome c1, transmembrane anchor, C-terminal"/>
    <property type="match status" value="1"/>
</dbReference>
<feature type="compositionally biased region" description="Pro residues" evidence="10">
    <location>
        <begin position="37"/>
        <end position="47"/>
    </location>
</feature>
<evidence type="ECO:0000256" key="2">
    <source>
        <dbReference type="ARBA" id="ARBA00016165"/>
    </source>
</evidence>
<dbReference type="GO" id="GO:0020037">
    <property type="term" value="F:heme binding"/>
    <property type="evidence" value="ECO:0007669"/>
    <property type="project" value="InterPro"/>
</dbReference>
<dbReference type="Gene3D" id="1.10.760.10">
    <property type="entry name" value="Cytochrome c-like domain"/>
    <property type="match status" value="1"/>
</dbReference>
<dbReference type="RefSeq" id="WP_080621662.1">
    <property type="nucleotide sequence ID" value="NZ_CAWMZI010000001.1"/>
</dbReference>
<feature type="compositionally biased region" description="Low complexity" evidence="10">
    <location>
        <begin position="55"/>
        <end position="73"/>
    </location>
</feature>
<dbReference type="Pfam" id="PF02167">
    <property type="entry name" value="Cytochrom_C1"/>
    <property type="match status" value="1"/>
</dbReference>
<dbReference type="Proteomes" id="UP000191257">
    <property type="component" value="Chromosome"/>
</dbReference>
<keyword evidence="8 11" id="KW-0472">Membrane</keyword>
<dbReference type="STRING" id="147645.A6J80_12030"/>
<evidence type="ECO:0000256" key="6">
    <source>
        <dbReference type="ARBA" id="ARBA00022989"/>
    </source>
</evidence>
<evidence type="ECO:0000256" key="9">
    <source>
        <dbReference type="PIRSR" id="PIRSR602326-1"/>
    </source>
</evidence>
<dbReference type="PRINTS" id="PR00603">
    <property type="entry name" value="CYTOCHROMEC1"/>
</dbReference>
<sequence length="509" mass="51275">MTLRNAPLAAVAALTLALSGAALAQDGTATDQATPASPAPAGTPAPQPGAGGTAGTSTTSEAPAAPGQTGTGANQSGTTGAEAPTDTPTNAAEAPLTAEPQADEPQAAEPQSTEPQAAEPAAEPTAPEGEAATAAENAAPLPEAGASETASQPAPDSAGETPAMDEDQAPPADAPAAAAPEAPAPDASAETAGEQPAAAETAAEAATEPAAGEAAGQTGTVVETPAPAAESAADTPVESGGEPPAEPPAPGEAAGGHAEAEGEAAGGHAAPHIEDISFSFEGPFGRFDQFQLQRGLQVYTEVCSACHGLRYVPLRTLGDPGGPGLPEDQVRAYAANLTIMDAETGEERPRTPTDHFPTVSGEGMGPDLSLMAKGRAGFHGPYGSGLSQLFRGIGGPEYIHAILAGYNGEEKEEAGSTFYHNAAFSTGWIKMPPPLSDGQVTYEDGTEASVDQMARDVAAFLMWTAEPKMMDRKQVGFVSVIFLIVLASLLYLTNKKLWWPIKHGTRKPE</sequence>
<dbReference type="InterPro" id="IPR036909">
    <property type="entry name" value="Cyt_c-like_dom_sf"/>
</dbReference>
<evidence type="ECO:0000313" key="15">
    <source>
        <dbReference type="Proteomes" id="UP000191257"/>
    </source>
</evidence>
<evidence type="ECO:0000256" key="3">
    <source>
        <dbReference type="ARBA" id="ARBA00022617"/>
    </source>
</evidence>
<keyword evidence="6 11" id="KW-1133">Transmembrane helix</keyword>
<gene>
    <name evidence="14" type="ORF">A6J80_12030</name>
</gene>
<evidence type="ECO:0000256" key="1">
    <source>
        <dbReference type="ARBA" id="ARBA00004370"/>
    </source>
</evidence>
<dbReference type="SUPFAM" id="SSF46626">
    <property type="entry name" value="Cytochrome c"/>
    <property type="match status" value="1"/>
</dbReference>
<dbReference type="InterPro" id="IPR002326">
    <property type="entry name" value="Cyt_c1"/>
</dbReference>
<keyword evidence="15" id="KW-1185">Reference proteome</keyword>
<dbReference type="PROSITE" id="PS51007">
    <property type="entry name" value="CYTC"/>
    <property type="match status" value="1"/>
</dbReference>
<keyword evidence="5 9" id="KW-0479">Metal-binding</keyword>
<dbReference type="PANTHER" id="PTHR10266">
    <property type="entry name" value="CYTOCHROME C1"/>
    <property type="match status" value="1"/>
</dbReference>
<comment type="cofactor">
    <cofactor evidence="9">
        <name>heme c</name>
        <dbReference type="ChEBI" id="CHEBI:61717"/>
    </cofactor>
    <text evidence="9">Binds 1 heme c group covalently per subunit.</text>
</comment>
<evidence type="ECO:0000256" key="10">
    <source>
        <dbReference type="SAM" id="MobiDB-lite"/>
    </source>
</evidence>
<feature type="chain" id="PRO_5012482607" description="Cytochrome c1" evidence="12">
    <location>
        <begin position="25"/>
        <end position="509"/>
    </location>
</feature>
<evidence type="ECO:0000256" key="8">
    <source>
        <dbReference type="ARBA" id="ARBA00023136"/>
    </source>
</evidence>
<evidence type="ECO:0000313" key="14">
    <source>
        <dbReference type="EMBL" id="ARC37005.1"/>
    </source>
</evidence>
<feature type="binding site" description="covalent" evidence="9">
    <location>
        <position position="306"/>
    </location>
    <ligand>
        <name>heme c</name>
        <dbReference type="ChEBI" id="CHEBI:61717"/>
    </ligand>
</feature>
<evidence type="ECO:0000256" key="12">
    <source>
        <dbReference type="SAM" id="SignalP"/>
    </source>
</evidence>
<dbReference type="PANTHER" id="PTHR10266:SF3">
    <property type="entry name" value="CYTOCHROME C1, HEME PROTEIN, MITOCHONDRIAL"/>
    <property type="match status" value="1"/>
</dbReference>
<accession>A0A1V0GT16</accession>
<reference evidence="14" key="1">
    <citation type="submission" date="2017-12" db="EMBL/GenBank/DDBJ databases">
        <title>FDA dAtabase for Regulatory Grade micrObial Sequences (FDA-ARGOS): Supporting development and validation of Infectious Disease Dx tests.</title>
        <authorList>
            <person name="Campos J."/>
            <person name="Goldberg B."/>
            <person name="Tallon L."/>
            <person name="Sadzewicz L."/>
            <person name="Sengamalay N."/>
            <person name="Ott S."/>
            <person name="Godinez A."/>
            <person name="Nagaraj S."/>
            <person name="Vyas G."/>
            <person name="Aluvathingal J."/>
            <person name="Nadendla S."/>
            <person name="Geyer C."/>
            <person name="Nandy P."/>
            <person name="Hobson J."/>
            <person name="Sichtig H."/>
        </authorList>
    </citation>
    <scope>NUCLEOTIDE SEQUENCE</scope>
    <source>
        <strain evidence="14">FDAARGOS_252</strain>
    </source>
</reference>
<comment type="subcellular location">
    <subcellularLocation>
        <location evidence="1">Membrane</location>
    </subcellularLocation>
</comment>
<evidence type="ECO:0000256" key="5">
    <source>
        <dbReference type="ARBA" id="ARBA00022723"/>
    </source>
</evidence>
<feature type="binding site" description="covalent" evidence="9">
    <location>
        <position position="303"/>
    </location>
    <ligand>
        <name>heme c</name>
        <dbReference type="ChEBI" id="CHEBI:61717"/>
    </ligand>
</feature>
<feature type="binding site" description="covalent" evidence="9">
    <location>
        <position position="307"/>
    </location>
    <ligand>
        <name>heme c</name>
        <dbReference type="ChEBI" id="CHEBI:61717"/>
    </ligand>
</feature>
<dbReference type="GO" id="GO:0016020">
    <property type="term" value="C:membrane"/>
    <property type="evidence" value="ECO:0007669"/>
    <property type="project" value="UniProtKB-SubCell"/>
</dbReference>
<keyword evidence="7 9" id="KW-0408">Iron</keyword>